<proteinExistence type="predicted"/>
<comment type="caution">
    <text evidence="1">The sequence shown here is derived from an EMBL/GenBank/DDBJ whole genome shotgun (WGS) entry which is preliminary data.</text>
</comment>
<dbReference type="EMBL" id="QEWE01000014">
    <property type="protein sequence ID" value="REJ29496.1"/>
    <property type="molecule type" value="Genomic_DNA"/>
</dbReference>
<evidence type="ECO:0000313" key="1">
    <source>
        <dbReference type="EMBL" id="REJ29496.1"/>
    </source>
</evidence>
<protein>
    <submittedName>
        <fullName evidence="1">Uncharacterized protein</fullName>
    </submittedName>
</protein>
<dbReference type="AlphaFoldDB" id="A0A3E0K665"/>
<organism evidence="1 2">
    <name type="scientific">Caldibacillus debilis</name>
    <dbReference type="NCBI Taxonomy" id="301148"/>
    <lineage>
        <taxon>Bacteria</taxon>
        <taxon>Bacillati</taxon>
        <taxon>Bacillota</taxon>
        <taxon>Bacilli</taxon>
        <taxon>Bacillales</taxon>
        <taxon>Bacillaceae</taxon>
        <taxon>Caldibacillus</taxon>
    </lineage>
</organism>
<reference evidence="1 2" key="1">
    <citation type="submission" date="2018-03" db="EMBL/GenBank/DDBJ databases">
        <authorList>
            <person name="Keele B.F."/>
        </authorList>
    </citation>
    <scope>NUCLEOTIDE SEQUENCE [LARGE SCALE GENOMIC DNA]</scope>
    <source>
        <strain evidence="1">ZCTH4_d</strain>
    </source>
</reference>
<name>A0A3E0K665_9BACI</name>
<evidence type="ECO:0000313" key="2">
    <source>
        <dbReference type="Proteomes" id="UP000257014"/>
    </source>
</evidence>
<dbReference type="Proteomes" id="UP000257014">
    <property type="component" value="Unassembled WGS sequence"/>
</dbReference>
<gene>
    <name evidence="1" type="ORF">C6P37_06030</name>
</gene>
<sequence length="74" mass="8245">MNLAFPKDGPVSRRKSCRIPDSAGFSCSGPAPALSTAASAFFTRVFVREGRERRRVGRMPRTNFLSAFHHLLFC</sequence>
<accession>A0A3E0K665</accession>